<dbReference type="EMBL" id="BARS01055282">
    <property type="protein sequence ID" value="GAG44194.1"/>
    <property type="molecule type" value="Genomic_DNA"/>
</dbReference>
<accession>X0XLY1</accession>
<reference evidence="1" key="1">
    <citation type="journal article" date="2014" name="Front. Microbiol.">
        <title>High frequency of phylogenetically diverse reductive dehalogenase-homologous genes in deep subseafloor sedimentary metagenomes.</title>
        <authorList>
            <person name="Kawai M."/>
            <person name="Futagami T."/>
            <person name="Toyoda A."/>
            <person name="Takaki Y."/>
            <person name="Nishi S."/>
            <person name="Hori S."/>
            <person name="Arai W."/>
            <person name="Tsubouchi T."/>
            <person name="Morono Y."/>
            <person name="Uchiyama I."/>
            <person name="Ito T."/>
            <person name="Fujiyama A."/>
            <person name="Inagaki F."/>
            <person name="Takami H."/>
        </authorList>
    </citation>
    <scope>NUCLEOTIDE SEQUENCE</scope>
    <source>
        <strain evidence="1">Expedition CK06-06</strain>
    </source>
</reference>
<organism evidence="1">
    <name type="scientific">marine sediment metagenome</name>
    <dbReference type="NCBI Taxonomy" id="412755"/>
    <lineage>
        <taxon>unclassified sequences</taxon>
        <taxon>metagenomes</taxon>
        <taxon>ecological metagenomes</taxon>
    </lineage>
</organism>
<dbReference type="AlphaFoldDB" id="X0XLY1"/>
<feature type="non-terminal residue" evidence="1">
    <location>
        <position position="1"/>
    </location>
</feature>
<proteinExistence type="predicted"/>
<sequence>LRTCTNCAFFDTSARFECKKPLTARNEMKTKANRCEYYQPKTIRDLRSAKPETPNDARAAFNALFKK</sequence>
<gene>
    <name evidence="1" type="ORF">S01H1_81657</name>
</gene>
<protein>
    <submittedName>
        <fullName evidence="1">Uncharacterized protein</fullName>
    </submittedName>
</protein>
<comment type="caution">
    <text evidence="1">The sequence shown here is derived from an EMBL/GenBank/DDBJ whole genome shotgun (WGS) entry which is preliminary data.</text>
</comment>
<evidence type="ECO:0000313" key="1">
    <source>
        <dbReference type="EMBL" id="GAG44194.1"/>
    </source>
</evidence>
<name>X0XLY1_9ZZZZ</name>